<dbReference type="InterPro" id="IPR001611">
    <property type="entry name" value="Leu-rich_rpt"/>
</dbReference>
<feature type="region of interest" description="Disordered" evidence="3">
    <location>
        <begin position="1506"/>
        <end position="1533"/>
    </location>
</feature>
<dbReference type="InterPro" id="IPR050836">
    <property type="entry name" value="SDS22/Internalin_LRR"/>
</dbReference>
<dbReference type="PANTHER" id="PTHR46652">
    <property type="entry name" value="LEUCINE-RICH REPEAT AND IQ DOMAIN-CONTAINING PROTEIN 1-RELATED"/>
    <property type="match status" value="1"/>
</dbReference>
<evidence type="ECO:0000313" key="5">
    <source>
        <dbReference type="Proteomes" id="UP001374579"/>
    </source>
</evidence>
<reference evidence="4 5" key="1">
    <citation type="submission" date="2024-02" db="EMBL/GenBank/DDBJ databases">
        <title>Chromosome-scale genome assembly of the rough periwinkle Littorina saxatilis.</title>
        <authorList>
            <person name="De Jode A."/>
            <person name="Faria R."/>
            <person name="Formenti G."/>
            <person name="Sims Y."/>
            <person name="Smith T.P."/>
            <person name="Tracey A."/>
            <person name="Wood J.M.D."/>
            <person name="Zagrodzka Z.B."/>
            <person name="Johannesson K."/>
            <person name="Butlin R.K."/>
            <person name="Leder E.H."/>
        </authorList>
    </citation>
    <scope>NUCLEOTIDE SEQUENCE [LARGE SCALE GENOMIC DNA]</scope>
    <source>
        <strain evidence="4">Snail1</strain>
        <tissue evidence="4">Muscle</tissue>
    </source>
</reference>
<dbReference type="Pfam" id="PF13855">
    <property type="entry name" value="LRR_8"/>
    <property type="match status" value="1"/>
</dbReference>
<keyword evidence="1" id="KW-0433">Leucine-rich repeat</keyword>
<feature type="region of interest" description="Disordered" evidence="3">
    <location>
        <begin position="345"/>
        <end position="368"/>
    </location>
</feature>
<dbReference type="PROSITE" id="PS51450">
    <property type="entry name" value="LRR"/>
    <property type="match status" value="9"/>
</dbReference>
<dbReference type="PANTHER" id="PTHR46652:SF3">
    <property type="entry name" value="LEUCINE-RICH REPEAT-CONTAINING PROTEIN 9"/>
    <property type="match status" value="1"/>
</dbReference>
<dbReference type="SMART" id="SM00369">
    <property type="entry name" value="LRR_TYP"/>
    <property type="match status" value="13"/>
</dbReference>
<feature type="compositionally biased region" description="Low complexity" evidence="3">
    <location>
        <begin position="8"/>
        <end position="25"/>
    </location>
</feature>
<dbReference type="Gene3D" id="3.80.10.10">
    <property type="entry name" value="Ribonuclease Inhibitor"/>
    <property type="match status" value="7"/>
</dbReference>
<sequence length="1533" mass="173150">MSSTDAPSGSTPTNSSTTGSQSGRSTARDLPPQSAQPPVAEVFDRPKLSSKSNDEEIMKEVCLNNGITYSKLPVEGQGVKILEMFFSGFPRLIGLHYFPNIHTLTVIGQSISKLKGLTTLTKLKELWVAECQIKKMEGLEKCLQLERLYLYGNQITHMENIHMLSHLRVLWLNNNTIKNIENLNNLPNLRELNLAENKIEKFGHALDSNIHLKELNLSGNPISSLRDLTNLVRLPTLQSLSMKDPLYSPCPVSQLCNYSTHILFHLPSLRRLDTYDVTAKHLNELAHSTVMKKKMYYNMRIKTLRRNMAHLLERLDNHKMYQLLAIPHQRLRMITYAIKEIERDMQDKKQPSEEIATHDSDTESERDARERLNAGGDSKMQLLITKLEALRQRKYYWERKCAEREEFYEEAKVRIQRSADSVANRMVVELETGGNVRFEEGATTDVWFTSCHDLVMSRFCATDFRPHGVLGIKIHRIVRIHNRILRARFDKKLIGVTEGPLGEYYPGTKNVGYKKLLEYLFWIWDPNMPGGHVEPARVPEEGFMDADTYKMLHRDAAVPLSNSLSLADRHRMASLTQHRIDHPSPDSCPFRFGQLIIAKTFLGKSTSVTDNREIAANSYPKIDAVFKPRKQCIPGHDSSSACQCSARQCEWYIFDHELVLPEYIVEFEYVTKEAPWSPYTQVSDDLSDNKVVDLPSPPLDLESTNSDDTTLNMEPQIPQRPRMATLTEELLLKAAKSETLCTITQLNLHGNGLTKLKHIQSLISLKKLIVSFNDLTRLDEITHLSLDYLDASFNKIITLDGMKAMTHLEQLDLTWNNLHNTREELSVLRKHCTTLRKLDIRHNPWVKPDGLRLRVVGRIKTLKWLNGEVVSEKESQMALRVAAGSRISQLSLLTNSRTDSMLPRTLSLGCGAHKIAHNSRLKPSKGSDQDTSWYSTVTTVNLDGQHITKMSNLDRLENLLWASFNDNDLTKIEGLENCLKLEDLSLDNNCLVRLDSLSKLSCLKRLSVAHNLLTAVDTAGLANLPHLQYLALDNNRLTSLAGIQQAQGLVELYIGNNTIVNIREVFLLKQLPNLVILDMYGNPVATEADNYRLFVIYHLKTLKALDGNAVEAPEGNMAKDMFGGRLTSDFVAEKLGHATFQDVRELDMPGCNIRIVDLGAGDMFANLRSVNLQNNNLLSFSGLTSLVNLRVLCLNNNHIECVVPRSKPVTGSSKQRYAPGYANKGAADYYPETFAPVFEHLEVLHLGCNGIKDMAALQLSRLPSLKALFLQGNEIMKVEGLEGLHDLRELVLDRNKIKVVSDYAFANQWSLQELHMEENRLREVASLGCLENLQRLYLGSNRIQDITELGKLDALSNLVELSVVNNAVARRLLHRVVLVFRLPQLMIIDGVPITDEERNKAEMYFADQMPQSNTMVEPTLPGISQYQQYKASVPVKVTNVQLASPSTWTGAGAYYEESEPVPRGAGRRRVQRGSDLPRTCTMSYQHLNNGGQQTYLSNGGNSRNAGGANYYPNLGNFSASQTAEMNQQRSNRR</sequence>
<proteinExistence type="predicted"/>
<dbReference type="Pfam" id="PF13516">
    <property type="entry name" value="LRR_6"/>
    <property type="match status" value="2"/>
</dbReference>
<evidence type="ECO:0008006" key="6">
    <source>
        <dbReference type="Google" id="ProtNLM"/>
    </source>
</evidence>
<feature type="region of interest" description="Disordered" evidence="3">
    <location>
        <begin position="1"/>
        <end position="51"/>
    </location>
</feature>
<evidence type="ECO:0000256" key="1">
    <source>
        <dbReference type="ARBA" id="ARBA00022614"/>
    </source>
</evidence>
<dbReference type="Proteomes" id="UP001374579">
    <property type="component" value="Unassembled WGS sequence"/>
</dbReference>
<organism evidence="4 5">
    <name type="scientific">Littorina saxatilis</name>
    <dbReference type="NCBI Taxonomy" id="31220"/>
    <lineage>
        <taxon>Eukaryota</taxon>
        <taxon>Metazoa</taxon>
        <taxon>Spiralia</taxon>
        <taxon>Lophotrochozoa</taxon>
        <taxon>Mollusca</taxon>
        <taxon>Gastropoda</taxon>
        <taxon>Caenogastropoda</taxon>
        <taxon>Littorinimorpha</taxon>
        <taxon>Littorinoidea</taxon>
        <taxon>Littorinidae</taxon>
        <taxon>Littorina</taxon>
    </lineage>
</organism>
<feature type="compositionally biased region" description="Polar residues" evidence="3">
    <location>
        <begin position="1515"/>
        <end position="1533"/>
    </location>
</feature>
<evidence type="ECO:0000256" key="2">
    <source>
        <dbReference type="ARBA" id="ARBA00022737"/>
    </source>
</evidence>
<dbReference type="SMART" id="SM00365">
    <property type="entry name" value="LRR_SD22"/>
    <property type="match status" value="14"/>
</dbReference>
<dbReference type="InterPro" id="IPR032675">
    <property type="entry name" value="LRR_dom_sf"/>
</dbReference>
<protein>
    <recommendedName>
        <fullName evidence="6">Leucine-rich repeat-containing protein 9</fullName>
    </recommendedName>
</protein>
<keyword evidence="2" id="KW-0677">Repeat</keyword>
<dbReference type="Pfam" id="PF14580">
    <property type="entry name" value="LRR_9"/>
    <property type="match status" value="2"/>
</dbReference>
<dbReference type="SMART" id="SM00364">
    <property type="entry name" value="LRR_BAC"/>
    <property type="match status" value="5"/>
</dbReference>
<dbReference type="InterPro" id="IPR003591">
    <property type="entry name" value="Leu-rich_rpt_typical-subtyp"/>
</dbReference>
<gene>
    <name evidence="4" type="ORF">V1264_018551</name>
</gene>
<dbReference type="SUPFAM" id="SSF52075">
    <property type="entry name" value="Outer arm dynein light chain 1"/>
    <property type="match status" value="2"/>
</dbReference>
<keyword evidence="5" id="KW-1185">Reference proteome</keyword>
<dbReference type="SUPFAM" id="SSF52058">
    <property type="entry name" value="L domain-like"/>
    <property type="match status" value="1"/>
</dbReference>
<evidence type="ECO:0000313" key="4">
    <source>
        <dbReference type="EMBL" id="KAK7103702.1"/>
    </source>
</evidence>
<feature type="compositionally biased region" description="Basic and acidic residues" evidence="3">
    <location>
        <begin position="42"/>
        <end position="51"/>
    </location>
</feature>
<comment type="caution">
    <text evidence="4">The sequence shown here is derived from an EMBL/GenBank/DDBJ whole genome shotgun (WGS) entry which is preliminary data.</text>
</comment>
<name>A0AAN9BDT9_9CAEN</name>
<accession>A0AAN9BDT9</accession>
<dbReference type="EMBL" id="JBAMIC010000008">
    <property type="protein sequence ID" value="KAK7103702.1"/>
    <property type="molecule type" value="Genomic_DNA"/>
</dbReference>
<evidence type="ECO:0000256" key="3">
    <source>
        <dbReference type="SAM" id="MobiDB-lite"/>
    </source>
</evidence>